<accession>A0A1T4YI35</accession>
<dbReference type="Proteomes" id="UP000190042">
    <property type="component" value="Unassembled WGS sequence"/>
</dbReference>
<sequence length="68" mass="7813">MEIQNPHDKFFKESMGNAEVAKDFLANYLPKSVLQIIDLNFSHRYPIPCNFHTDTSSTTYCNFPAVSK</sequence>
<evidence type="ECO:0000313" key="2">
    <source>
        <dbReference type="EMBL" id="SKB01330.1"/>
    </source>
</evidence>
<reference evidence="3" key="1">
    <citation type="submission" date="2017-02" db="EMBL/GenBank/DDBJ databases">
        <authorList>
            <person name="Varghese N."/>
            <person name="Submissions S."/>
        </authorList>
    </citation>
    <scope>NUCLEOTIDE SEQUENCE [LARGE SCALE GENOMIC DNA]</scope>
    <source>
        <strain evidence="3">DSM 23966</strain>
    </source>
</reference>
<evidence type="ECO:0000259" key="1">
    <source>
        <dbReference type="Pfam" id="PF04754"/>
    </source>
</evidence>
<dbReference type="AlphaFoldDB" id="A0A1T4YI35"/>
<proteinExistence type="predicted"/>
<name>A0A1T4YI35_9BACL</name>
<dbReference type="RefSeq" id="WP_217698590.1">
    <property type="nucleotide sequence ID" value="NZ_FUYJ01000005.1"/>
</dbReference>
<gene>
    <name evidence="2" type="ORF">SAMN04244570_2681</name>
</gene>
<keyword evidence="3" id="KW-1185">Reference proteome</keyword>
<feature type="domain" description="Transposase (putative) YhgA-like" evidence="1">
    <location>
        <begin position="5"/>
        <end position="40"/>
    </location>
</feature>
<evidence type="ECO:0000313" key="3">
    <source>
        <dbReference type="Proteomes" id="UP000190042"/>
    </source>
</evidence>
<protein>
    <submittedName>
        <fullName evidence="2">Putative transposase, YhgA-like</fullName>
    </submittedName>
</protein>
<dbReference type="EMBL" id="FUYJ01000005">
    <property type="protein sequence ID" value="SKB01330.1"/>
    <property type="molecule type" value="Genomic_DNA"/>
</dbReference>
<dbReference type="Pfam" id="PF04754">
    <property type="entry name" value="Transposase_31"/>
    <property type="match status" value="1"/>
</dbReference>
<organism evidence="2 3">
    <name type="scientific">Sporosarcina newyorkensis</name>
    <dbReference type="NCBI Taxonomy" id="759851"/>
    <lineage>
        <taxon>Bacteria</taxon>
        <taxon>Bacillati</taxon>
        <taxon>Bacillota</taxon>
        <taxon>Bacilli</taxon>
        <taxon>Bacillales</taxon>
        <taxon>Caryophanaceae</taxon>
        <taxon>Sporosarcina</taxon>
    </lineage>
</organism>
<dbReference type="InterPro" id="IPR006842">
    <property type="entry name" value="Transposase_31"/>
</dbReference>